<geneLocation type="plasmid" evidence="2 3">
    <name>pP742401</name>
</geneLocation>
<dbReference type="AlphaFoldDB" id="B7KM37"/>
<dbReference type="OrthoDB" id="9783171at2"/>
<dbReference type="Pfam" id="PF13640">
    <property type="entry name" value="2OG-FeII_Oxy_3"/>
    <property type="match status" value="1"/>
</dbReference>
<evidence type="ECO:0000259" key="1">
    <source>
        <dbReference type="Pfam" id="PF13640"/>
    </source>
</evidence>
<dbReference type="KEGG" id="cyc:PCC7424_5796"/>
<accession>B7KM37</accession>
<keyword evidence="3" id="KW-1185">Reference proteome</keyword>
<dbReference type="Proteomes" id="UP000002384">
    <property type="component" value="Plasmid pP742401"/>
</dbReference>
<dbReference type="EMBL" id="CP001292">
    <property type="protein sequence ID" value="ACK73859.1"/>
    <property type="molecule type" value="Genomic_DNA"/>
</dbReference>
<dbReference type="Gene3D" id="2.60.120.620">
    <property type="entry name" value="q2cbj1_9rhob like domain"/>
    <property type="match status" value="1"/>
</dbReference>
<name>B7KM37_GLOC7</name>
<organism evidence="2 3">
    <name type="scientific">Gloeothece citriformis (strain PCC 7424)</name>
    <name type="common">Cyanothece sp. (strain PCC 7424)</name>
    <dbReference type="NCBI Taxonomy" id="65393"/>
    <lineage>
        <taxon>Bacteria</taxon>
        <taxon>Bacillati</taxon>
        <taxon>Cyanobacteriota</taxon>
        <taxon>Cyanophyceae</taxon>
        <taxon>Oscillatoriophycideae</taxon>
        <taxon>Chroococcales</taxon>
        <taxon>Aphanothecaceae</taxon>
        <taxon>Gloeothece</taxon>
        <taxon>Gloeothece citriformis</taxon>
    </lineage>
</organism>
<dbReference type="HOGENOM" id="CLU_078769_0_0_3"/>
<evidence type="ECO:0000313" key="2">
    <source>
        <dbReference type="EMBL" id="ACK73859.1"/>
    </source>
</evidence>
<dbReference type="eggNOG" id="COG3751">
    <property type="taxonomic scope" value="Bacteria"/>
</dbReference>
<protein>
    <recommendedName>
        <fullName evidence="1">Prolyl 4-hydroxylase alpha subunit Fe(2+) 2OG dioxygenase domain-containing protein</fullName>
    </recommendedName>
</protein>
<gene>
    <name evidence="2" type="ordered locus">PCC7424_5796</name>
</gene>
<feature type="domain" description="Prolyl 4-hydroxylase alpha subunit Fe(2+) 2OG dioxygenase" evidence="1">
    <location>
        <begin position="129"/>
        <end position="221"/>
    </location>
</feature>
<dbReference type="InterPro" id="IPR044862">
    <property type="entry name" value="Pro_4_hyd_alph_FE2OG_OXY"/>
</dbReference>
<sequence>MTDLSNSNLYKTRHDYAVQIYEKLQEKDVLKKEFAIKNRINSCYIDDLLEYNDAKLIYDSFPSKQKLLLLKDIREYKYVGIQMNQYNPILEEIIYAFQQPKVVSLIAEITGIEELLPDEYLYAGGISLMEYGCFLNPHLDNSHDKDRKNYRVINLLYYVTPDWKEEYGGNLELWDQGLKHNCRTIHSKFNRLVIMATNKKSLHSVSKINHYGKRCCVSNYYFSSKPKEVDDYFHVTSFRGRPEQKLRDLLLQADAKLRNGIRKIVKNGIKKPHFYRNINLKKSTK</sequence>
<keyword evidence="2" id="KW-0614">Plasmid</keyword>
<evidence type="ECO:0000313" key="3">
    <source>
        <dbReference type="Proteomes" id="UP000002384"/>
    </source>
</evidence>
<reference evidence="3" key="1">
    <citation type="journal article" date="2011" name="MBio">
        <title>Novel metabolic attributes of the genus Cyanothece, comprising a group of unicellular nitrogen-fixing Cyanobacteria.</title>
        <authorList>
            <person name="Bandyopadhyay A."/>
            <person name="Elvitigala T."/>
            <person name="Welsh E."/>
            <person name="Stockel J."/>
            <person name="Liberton M."/>
            <person name="Min H."/>
            <person name="Sherman L.A."/>
            <person name="Pakrasi H.B."/>
        </authorList>
    </citation>
    <scope>NUCLEOTIDE SEQUENCE [LARGE SCALE GENOMIC DNA]</scope>
    <source>
        <strain evidence="3">PCC 7424</strain>
        <plasmid evidence="3">pP742401</plasmid>
    </source>
</reference>
<dbReference type="RefSeq" id="WP_012599760.1">
    <property type="nucleotide sequence ID" value="NC_011738.1"/>
</dbReference>
<proteinExistence type="predicted"/>